<organism evidence="1 2">
    <name type="scientific">Rhabditophanes sp. KR3021</name>
    <dbReference type="NCBI Taxonomy" id="114890"/>
    <lineage>
        <taxon>Eukaryota</taxon>
        <taxon>Metazoa</taxon>
        <taxon>Ecdysozoa</taxon>
        <taxon>Nematoda</taxon>
        <taxon>Chromadorea</taxon>
        <taxon>Rhabditida</taxon>
        <taxon>Tylenchina</taxon>
        <taxon>Panagrolaimomorpha</taxon>
        <taxon>Strongyloidoidea</taxon>
        <taxon>Alloionematidae</taxon>
        <taxon>Rhabditophanes</taxon>
    </lineage>
</organism>
<name>A0AC35TIZ6_9BILA</name>
<proteinExistence type="predicted"/>
<dbReference type="Proteomes" id="UP000095286">
    <property type="component" value="Unplaced"/>
</dbReference>
<evidence type="ECO:0000313" key="1">
    <source>
        <dbReference type="Proteomes" id="UP000095286"/>
    </source>
</evidence>
<reference evidence="2" key="1">
    <citation type="submission" date="2016-11" db="UniProtKB">
        <authorList>
            <consortium name="WormBaseParasite"/>
        </authorList>
    </citation>
    <scope>IDENTIFICATION</scope>
    <source>
        <strain evidence="2">KR3021</strain>
    </source>
</reference>
<accession>A0AC35TIZ6</accession>
<protein>
    <submittedName>
        <fullName evidence="2">LRAT domain-containing protein</fullName>
    </submittedName>
</protein>
<dbReference type="WBParaSite" id="RSKR_0000112600.1">
    <property type="protein sequence ID" value="RSKR_0000112600.1"/>
    <property type="gene ID" value="RSKR_0000112600"/>
</dbReference>
<evidence type="ECO:0000313" key="2">
    <source>
        <dbReference type="WBParaSite" id="RSKR_0000112600.1"/>
    </source>
</evidence>
<sequence length="192" mass="21788">MNHGLQTEWMCPRDLFGMIRLGDIIEFKRTITVITKIPVYVHVALAVEIQDGNIVIGHLSVASKDSFQRDFDKKDIFGQSNAEDYVICTSDYMDVCGDELVRINNSFDHTHQPFSPEQIVRRFKENEGTYQYSLISNNCEHFAHYIRNGVKESVQVQQAAIIGTSIIATAIGLAAAYIGSRKRKKRESESKK</sequence>